<dbReference type="GO" id="GO:0006508">
    <property type="term" value="P:proteolysis"/>
    <property type="evidence" value="ECO:0007669"/>
    <property type="project" value="InterPro"/>
</dbReference>
<dbReference type="InterPro" id="IPR001254">
    <property type="entry name" value="Trypsin_dom"/>
</dbReference>
<feature type="compositionally biased region" description="Basic and acidic residues" evidence="3">
    <location>
        <begin position="360"/>
        <end position="379"/>
    </location>
</feature>
<feature type="compositionally biased region" description="Basic and acidic residues" evidence="3">
    <location>
        <begin position="414"/>
        <end position="430"/>
    </location>
</feature>
<feature type="compositionally biased region" description="Polar residues" evidence="3">
    <location>
        <begin position="247"/>
        <end position="260"/>
    </location>
</feature>
<dbReference type="AlphaFoldDB" id="A0A8T0EVI7"/>
<proteinExistence type="inferred from homology"/>
<feature type="signal peptide" evidence="4">
    <location>
        <begin position="1"/>
        <end position="20"/>
    </location>
</feature>
<sequence>MYSYVVKLMILAVYISLVDGNGIYYEIPTTRGCPSEHYNCCAITSCPAAWTLLRSGEQPKVCGWLNRSPLVCCPQFDQESIHQNSHYYDEEPLYVPAQPHYILRAPLIEEELPQTTVAILPSIRYLPSAGYLSSHARLPVVGYLPSNERRLSFTGNILPNGRKLSFNEKILPFSERRIPYSERRIPYSERGISYGDKGLPFNDRSLSLSEKGLPLSEKRLTFIDRWFPISEKRLPPVRQDTPLAGNLPSNGNQSLPTSETGVPGEKTPFNDEKAPTEDFPSSEEELYPVGEETPYKDDEIPSDLPSSEEDLSPVGEETPFNDEVTPSTDDVPSNERKLSTITEDTPFNDEVTPSAGDFPSNERRLTTSRPLEERRRSSDLENPAPAGETRPETTEERRPLKISSAISEVCGTRIVDRSSDIPEADIRSIDQDSPQTTTSAPAGGGRRFIDMFRIQVVGGARTNDKWTWMAGLFNRNSTIPFCGGPVLITQTFSDCSHPFKNSKGGRSSRALQQADGIPIVRNEDCNANYSSVSGNKFPFGITDRMLCAGREEGGIDACSGDSGGPLLREFTQDRWALVGVISFGFGCARAGFPGVYTRVANYLPWIIENVNDLNLRFGELVNVTMNPQ</sequence>
<feature type="compositionally biased region" description="Polar residues" evidence="3">
    <location>
        <begin position="431"/>
        <end position="440"/>
    </location>
</feature>
<dbReference type="Gene3D" id="2.40.10.10">
    <property type="entry name" value="Trypsin-like serine proteases"/>
    <property type="match status" value="1"/>
</dbReference>
<keyword evidence="1" id="KW-1015">Disulfide bond</keyword>
<organism evidence="6 7">
    <name type="scientific">Argiope bruennichi</name>
    <name type="common">Wasp spider</name>
    <name type="synonym">Aranea bruennichi</name>
    <dbReference type="NCBI Taxonomy" id="94029"/>
    <lineage>
        <taxon>Eukaryota</taxon>
        <taxon>Metazoa</taxon>
        <taxon>Ecdysozoa</taxon>
        <taxon>Arthropoda</taxon>
        <taxon>Chelicerata</taxon>
        <taxon>Arachnida</taxon>
        <taxon>Araneae</taxon>
        <taxon>Araneomorphae</taxon>
        <taxon>Entelegynae</taxon>
        <taxon>Araneoidea</taxon>
        <taxon>Araneidae</taxon>
        <taxon>Argiope</taxon>
    </lineage>
</organism>
<name>A0A8T0EVI7_ARGBR</name>
<dbReference type="CDD" id="cd00190">
    <property type="entry name" value="Tryp_SPc"/>
    <property type="match status" value="1"/>
</dbReference>
<feature type="domain" description="Peptidase S1" evidence="5">
    <location>
        <begin position="425"/>
        <end position="611"/>
    </location>
</feature>
<protein>
    <submittedName>
        <fullName evidence="6">Trypsin-1 like protein</fullName>
    </submittedName>
</protein>
<dbReference type="PANTHER" id="PTHR24252:SF7">
    <property type="entry name" value="HYALIN"/>
    <property type="match status" value="1"/>
</dbReference>
<keyword evidence="4" id="KW-0732">Signal</keyword>
<dbReference type="InterPro" id="IPR043504">
    <property type="entry name" value="Peptidase_S1_PA_chymotrypsin"/>
</dbReference>
<comment type="similarity">
    <text evidence="2">Belongs to the peptidase S1 family. CLIP subfamily.</text>
</comment>
<keyword evidence="7" id="KW-1185">Reference proteome</keyword>
<dbReference type="Pfam" id="PF00089">
    <property type="entry name" value="Trypsin"/>
    <property type="match status" value="1"/>
</dbReference>
<dbReference type="SMART" id="SM00020">
    <property type="entry name" value="Tryp_SPc"/>
    <property type="match status" value="1"/>
</dbReference>
<dbReference type="FunFam" id="2.40.10.10:FF:000002">
    <property type="entry name" value="Transmembrane protease serine"/>
    <property type="match status" value="1"/>
</dbReference>
<reference evidence="6" key="2">
    <citation type="submission" date="2020-06" db="EMBL/GenBank/DDBJ databases">
        <authorList>
            <person name="Sheffer M."/>
        </authorList>
    </citation>
    <scope>NUCLEOTIDE SEQUENCE</scope>
</reference>
<evidence type="ECO:0000259" key="5">
    <source>
        <dbReference type="PROSITE" id="PS50240"/>
    </source>
</evidence>
<dbReference type="SUPFAM" id="SSF50494">
    <property type="entry name" value="Trypsin-like serine proteases"/>
    <property type="match status" value="1"/>
</dbReference>
<dbReference type="PROSITE" id="PS00135">
    <property type="entry name" value="TRYPSIN_SER"/>
    <property type="match status" value="1"/>
</dbReference>
<accession>A0A8T0EVI7</accession>
<dbReference type="PROSITE" id="PS50240">
    <property type="entry name" value="TRYPSIN_DOM"/>
    <property type="match status" value="1"/>
</dbReference>
<dbReference type="GO" id="GO:0004252">
    <property type="term" value="F:serine-type endopeptidase activity"/>
    <property type="evidence" value="ECO:0007669"/>
    <property type="project" value="InterPro"/>
</dbReference>
<dbReference type="EMBL" id="JABXBU010001863">
    <property type="protein sequence ID" value="KAF8781764.1"/>
    <property type="molecule type" value="Genomic_DNA"/>
</dbReference>
<gene>
    <name evidence="6" type="ORF">HNY73_012129</name>
</gene>
<evidence type="ECO:0000313" key="6">
    <source>
        <dbReference type="EMBL" id="KAF8781764.1"/>
    </source>
</evidence>
<feature type="compositionally biased region" description="Basic and acidic residues" evidence="3">
    <location>
        <begin position="389"/>
        <end position="399"/>
    </location>
</feature>
<comment type="caution">
    <text evidence="6">The sequence shown here is derived from an EMBL/GenBank/DDBJ whole genome shotgun (WGS) entry which is preliminary data.</text>
</comment>
<evidence type="ECO:0000256" key="1">
    <source>
        <dbReference type="ARBA" id="ARBA00023157"/>
    </source>
</evidence>
<feature type="region of interest" description="Disordered" evidence="3">
    <location>
        <begin position="237"/>
        <end position="444"/>
    </location>
</feature>
<dbReference type="PANTHER" id="PTHR24252">
    <property type="entry name" value="ACROSIN-RELATED"/>
    <property type="match status" value="1"/>
</dbReference>
<reference evidence="6" key="1">
    <citation type="journal article" date="2020" name="bioRxiv">
        <title>Chromosome-level reference genome of the European wasp spider Argiope bruennichi: a resource for studies on range expansion and evolutionary adaptation.</title>
        <authorList>
            <person name="Sheffer M.M."/>
            <person name="Hoppe A."/>
            <person name="Krehenwinkel H."/>
            <person name="Uhl G."/>
            <person name="Kuss A.W."/>
            <person name="Jensen L."/>
            <person name="Jensen C."/>
            <person name="Gillespie R.G."/>
            <person name="Hoff K.J."/>
            <person name="Prost S."/>
        </authorList>
    </citation>
    <scope>NUCLEOTIDE SEQUENCE</scope>
</reference>
<evidence type="ECO:0000256" key="2">
    <source>
        <dbReference type="ARBA" id="ARBA00024195"/>
    </source>
</evidence>
<evidence type="ECO:0000256" key="4">
    <source>
        <dbReference type="SAM" id="SignalP"/>
    </source>
</evidence>
<dbReference type="InterPro" id="IPR033116">
    <property type="entry name" value="TRYPSIN_SER"/>
</dbReference>
<evidence type="ECO:0000256" key="3">
    <source>
        <dbReference type="SAM" id="MobiDB-lite"/>
    </source>
</evidence>
<dbReference type="InterPro" id="IPR009003">
    <property type="entry name" value="Peptidase_S1_PA"/>
</dbReference>
<evidence type="ECO:0000313" key="7">
    <source>
        <dbReference type="Proteomes" id="UP000807504"/>
    </source>
</evidence>
<dbReference type="Proteomes" id="UP000807504">
    <property type="component" value="Unassembled WGS sequence"/>
</dbReference>
<feature type="chain" id="PRO_5035784118" evidence="4">
    <location>
        <begin position="21"/>
        <end position="628"/>
    </location>
</feature>